<dbReference type="Proteomes" id="UP000829398">
    <property type="component" value="Chromosome 7"/>
</dbReference>
<dbReference type="EMBL" id="CM039176">
    <property type="protein sequence ID" value="KAH9716255.1"/>
    <property type="molecule type" value="Genomic_DNA"/>
</dbReference>
<keyword evidence="2" id="KW-1185">Reference proteome</keyword>
<proteinExistence type="predicted"/>
<comment type="caution">
    <text evidence="1">The sequence shown here is derived from an EMBL/GenBank/DDBJ whole genome shotgun (WGS) entry which is preliminary data.</text>
</comment>
<organism evidence="1 2">
    <name type="scientific">Citrus sinensis</name>
    <name type="common">Sweet orange</name>
    <name type="synonym">Citrus aurantium var. sinensis</name>
    <dbReference type="NCBI Taxonomy" id="2711"/>
    <lineage>
        <taxon>Eukaryota</taxon>
        <taxon>Viridiplantae</taxon>
        <taxon>Streptophyta</taxon>
        <taxon>Embryophyta</taxon>
        <taxon>Tracheophyta</taxon>
        <taxon>Spermatophyta</taxon>
        <taxon>Magnoliopsida</taxon>
        <taxon>eudicotyledons</taxon>
        <taxon>Gunneridae</taxon>
        <taxon>Pentapetalae</taxon>
        <taxon>rosids</taxon>
        <taxon>malvids</taxon>
        <taxon>Sapindales</taxon>
        <taxon>Rutaceae</taxon>
        <taxon>Aurantioideae</taxon>
        <taxon>Citrus</taxon>
    </lineage>
</organism>
<gene>
    <name evidence="1" type="ORF">KPL71_021397</name>
</gene>
<protein>
    <submittedName>
        <fullName evidence="1">Acid phosphatase/vanadium-dependent haloperoxidase-related protein</fullName>
    </submittedName>
</protein>
<name>A0ACB8JF87_CITSI</name>
<evidence type="ECO:0000313" key="1">
    <source>
        <dbReference type="EMBL" id="KAH9716255.1"/>
    </source>
</evidence>
<reference evidence="2" key="1">
    <citation type="journal article" date="2023" name="Hortic. Res.">
        <title>A chromosome-level phased genome enabling allele-level studies in sweet orange: a case study on citrus Huanglongbing tolerance.</title>
        <authorList>
            <person name="Wu B."/>
            <person name="Yu Q."/>
            <person name="Deng Z."/>
            <person name="Duan Y."/>
            <person name="Luo F."/>
            <person name="Gmitter F. Jr."/>
        </authorList>
    </citation>
    <scope>NUCLEOTIDE SEQUENCE [LARGE SCALE GENOMIC DNA]</scope>
    <source>
        <strain evidence="2">cv. Valencia</strain>
    </source>
</reference>
<sequence length="152" mass="16472">MVEVITIRDVASLRSGQATKFLDSFPFSSSSLFFPQNLPLISAFLVFALAQFLNASRPGPSYKEKRWDSKRVLNSDGIPWSPSATVSVLAVAIGLQEGSGSSSFTIAIVLACIVCSLLTLLVILYTYIDSRMATFLQLCMICLNLLGAYSSC</sequence>
<evidence type="ECO:0000313" key="2">
    <source>
        <dbReference type="Proteomes" id="UP000829398"/>
    </source>
</evidence>
<accession>A0ACB8JF87</accession>